<sequence length="91" mass="10719">MISLTTADIYDRAGAQAILDGILQRCSWEKHLLAATAHDWPKLLDKAAYPDFLVMRRSNDQKEFQIPRCRGVVVERTFSWMARWRHLVRNY</sequence>
<gene>
    <name evidence="1" type="ORF">ABID19_006872</name>
</gene>
<dbReference type="Proteomes" id="UP001549204">
    <property type="component" value="Unassembled WGS sequence"/>
</dbReference>
<evidence type="ECO:0008006" key="3">
    <source>
        <dbReference type="Google" id="ProtNLM"/>
    </source>
</evidence>
<name>A0ABV2GZU4_9HYPH</name>
<proteinExistence type="predicted"/>
<evidence type="ECO:0000313" key="2">
    <source>
        <dbReference type="Proteomes" id="UP001549204"/>
    </source>
</evidence>
<dbReference type="RefSeq" id="WP_263807220.1">
    <property type="nucleotide sequence ID" value="NZ_JBEPMC010000024.1"/>
</dbReference>
<protein>
    <recommendedName>
        <fullName evidence="3">Transposase</fullName>
    </recommendedName>
</protein>
<comment type="caution">
    <text evidence="1">The sequence shown here is derived from an EMBL/GenBank/DDBJ whole genome shotgun (WGS) entry which is preliminary data.</text>
</comment>
<dbReference type="EMBL" id="JBEPMC010000024">
    <property type="protein sequence ID" value="MET3583806.1"/>
    <property type="molecule type" value="Genomic_DNA"/>
</dbReference>
<reference evidence="1 2" key="1">
    <citation type="submission" date="2024-06" db="EMBL/GenBank/DDBJ databases">
        <title>Genomic Encyclopedia of Type Strains, Phase IV (KMG-IV): sequencing the most valuable type-strain genomes for metagenomic binning, comparative biology and taxonomic classification.</title>
        <authorList>
            <person name="Goeker M."/>
        </authorList>
    </citation>
    <scope>NUCLEOTIDE SEQUENCE [LARGE SCALE GENOMIC DNA]</scope>
    <source>
        <strain evidence="1 2">DSM 100022</strain>
    </source>
</reference>
<keyword evidence="2" id="KW-1185">Reference proteome</keyword>
<evidence type="ECO:0000313" key="1">
    <source>
        <dbReference type="EMBL" id="MET3583806.1"/>
    </source>
</evidence>
<accession>A0ABV2GZU4</accession>
<organism evidence="1 2">
    <name type="scientific">Mesorhizobium robiniae</name>
    <dbReference type="NCBI Taxonomy" id="559315"/>
    <lineage>
        <taxon>Bacteria</taxon>
        <taxon>Pseudomonadati</taxon>
        <taxon>Pseudomonadota</taxon>
        <taxon>Alphaproteobacteria</taxon>
        <taxon>Hyphomicrobiales</taxon>
        <taxon>Phyllobacteriaceae</taxon>
        <taxon>Mesorhizobium</taxon>
    </lineage>
</organism>